<organism evidence="1 2">
    <name type="scientific">Pleurodeles waltl</name>
    <name type="common">Iberian ribbed newt</name>
    <dbReference type="NCBI Taxonomy" id="8319"/>
    <lineage>
        <taxon>Eukaryota</taxon>
        <taxon>Metazoa</taxon>
        <taxon>Chordata</taxon>
        <taxon>Craniata</taxon>
        <taxon>Vertebrata</taxon>
        <taxon>Euteleostomi</taxon>
        <taxon>Amphibia</taxon>
        <taxon>Batrachia</taxon>
        <taxon>Caudata</taxon>
        <taxon>Salamandroidea</taxon>
        <taxon>Salamandridae</taxon>
        <taxon>Pleurodelinae</taxon>
        <taxon>Pleurodeles</taxon>
    </lineage>
</organism>
<gene>
    <name evidence="1" type="ORF">NDU88_006419</name>
</gene>
<keyword evidence="2" id="KW-1185">Reference proteome</keyword>
<comment type="caution">
    <text evidence="1">The sequence shown here is derived from an EMBL/GenBank/DDBJ whole genome shotgun (WGS) entry which is preliminary data.</text>
</comment>
<feature type="non-terminal residue" evidence="1">
    <location>
        <position position="1"/>
    </location>
</feature>
<proteinExistence type="predicted"/>
<dbReference type="EMBL" id="JANPWB010000008">
    <property type="protein sequence ID" value="KAJ1166007.1"/>
    <property type="molecule type" value="Genomic_DNA"/>
</dbReference>
<protein>
    <submittedName>
        <fullName evidence="1">Uncharacterized protein</fullName>
    </submittedName>
</protein>
<reference evidence="1" key="1">
    <citation type="journal article" date="2022" name="bioRxiv">
        <title>Sequencing and chromosome-scale assembly of the giantPleurodeles waltlgenome.</title>
        <authorList>
            <person name="Brown T."/>
            <person name="Elewa A."/>
            <person name="Iarovenko S."/>
            <person name="Subramanian E."/>
            <person name="Araus A.J."/>
            <person name="Petzold A."/>
            <person name="Susuki M."/>
            <person name="Suzuki K.-i.T."/>
            <person name="Hayashi T."/>
            <person name="Toyoda A."/>
            <person name="Oliveira C."/>
            <person name="Osipova E."/>
            <person name="Leigh N.D."/>
            <person name="Simon A."/>
            <person name="Yun M.H."/>
        </authorList>
    </citation>
    <scope>NUCLEOTIDE SEQUENCE</scope>
    <source>
        <strain evidence="1">20211129_DDA</strain>
        <tissue evidence="1">Liver</tissue>
    </source>
</reference>
<dbReference type="AlphaFoldDB" id="A0AAV7SPT3"/>
<sequence length="61" mass="7065">VYQEPATSSLEQEGLDGLNTRSEVKQAIHDLARNKTPGLDRIRIEYYNRFLTHLVPRLVEL</sequence>
<evidence type="ECO:0000313" key="1">
    <source>
        <dbReference type="EMBL" id="KAJ1166007.1"/>
    </source>
</evidence>
<dbReference type="Proteomes" id="UP001066276">
    <property type="component" value="Chromosome 4_2"/>
</dbReference>
<evidence type="ECO:0000313" key="2">
    <source>
        <dbReference type="Proteomes" id="UP001066276"/>
    </source>
</evidence>
<name>A0AAV7SPT3_PLEWA</name>
<accession>A0AAV7SPT3</accession>